<dbReference type="AlphaFoldDB" id="A0A6A6NC57"/>
<dbReference type="Gene3D" id="1.25.70.10">
    <property type="entry name" value="Transcription termination factor 3, mitochondrial"/>
    <property type="match status" value="1"/>
</dbReference>
<evidence type="ECO:0000256" key="1">
    <source>
        <dbReference type="ARBA" id="ARBA00007692"/>
    </source>
</evidence>
<keyword evidence="5" id="KW-1185">Reference proteome</keyword>
<dbReference type="InterPro" id="IPR038538">
    <property type="entry name" value="MTERF_sf"/>
</dbReference>
<evidence type="ECO:0000256" key="2">
    <source>
        <dbReference type="ARBA" id="ARBA00022472"/>
    </source>
</evidence>
<accession>A0A6A6NC57</accession>
<keyword evidence="2" id="KW-0804">Transcription</keyword>
<gene>
    <name evidence="4" type="ORF">GH714_034398</name>
</gene>
<evidence type="ECO:0000313" key="4">
    <source>
        <dbReference type="EMBL" id="KAF2323270.1"/>
    </source>
</evidence>
<keyword evidence="2" id="KW-0806">Transcription termination</keyword>
<proteinExistence type="inferred from homology"/>
<name>A0A6A6NC57_HEVBR</name>
<keyword evidence="2" id="KW-0805">Transcription regulation</keyword>
<dbReference type="InterPro" id="IPR003690">
    <property type="entry name" value="MTERF"/>
</dbReference>
<comment type="caution">
    <text evidence="4">The sequence shown here is derived from an EMBL/GenBank/DDBJ whole genome shotgun (WGS) entry which is preliminary data.</text>
</comment>
<sequence>MINGNPDFLFRSLEQHLIPCQNILKSLFLSDEKAVKILKRLSPIDLYNVKKNFSTNLLVLRGLGMPQSTISLLVITCPKGICMNVDNFSGNVKQIIGTGFNPVKSAFAFAQSEINVVPSNMERRILALP</sequence>
<evidence type="ECO:0000313" key="5">
    <source>
        <dbReference type="Proteomes" id="UP000467840"/>
    </source>
</evidence>
<evidence type="ECO:0000256" key="3">
    <source>
        <dbReference type="ARBA" id="ARBA00022946"/>
    </source>
</evidence>
<dbReference type="GO" id="GO:0003676">
    <property type="term" value="F:nucleic acid binding"/>
    <property type="evidence" value="ECO:0007669"/>
    <property type="project" value="InterPro"/>
</dbReference>
<dbReference type="EMBL" id="JAAGAX010000002">
    <property type="protein sequence ID" value="KAF2323270.1"/>
    <property type="molecule type" value="Genomic_DNA"/>
</dbReference>
<dbReference type="GO" id="GO:0006353">
    <property type="term" value="P:DNA-templated transcription termination"/>
    <property type="evidence" value="ECO:0007669"/>
    <property type="project" value="UniProtKB-KW"/>
</dbReference>
<organism evidence="4 5">
    <name type="scientific">Hevea brasiliensis</name>
    <name type="common">Para rubber tree</name>
    <name type="synonym">Siphonia brasiliensis</name>
    <dbReference type="NCBI Taxonomy" id="3981"/>
    <lineage>
        <taxon>Eukaryota</taxon>
        <taxon>Viridiplantae</taxon>
        <taxon>Streptophyta</taxon>
        <taxon>Embryophyta</taxon>
        <taxon>Tracheophyta</taxon>
        <taxon>Spermatophyta</taxon>
        <taxon>Magnoliopsida</taxon>
        <taxon>eudicotyledons</taxon>
        <taxon>Gunneridae</taxon>
        <taxon>Pentapetalae</taxon>
        <taxon>rosids</taxon>
        <taxon>fabids</taxon>
        <taxon>Malpighiales</taxon>
        <taxon>Euphorbiaceae</taxon>
        <taxon>Crotonoideae</taxon>
        <taxon>Micrandreae</taxon>
        <taxon>Hevea</taxon>
    </lineage>
</organism>
<dbReference type="Pfam" id="PF02536">
    <property type="entry name" value="mTERF"/>
    <property type="match status" value="1"/>
</dbReference>
<reference evidence="4 5" key="1">
    <citation type="journal article" date="2020" name="Mol. Plant">
        <title>The Chromosome-Based Rubber Tree Genome Provides New Insights into Spurge Genome Evolution and Rubber Biosynthesis.</title>
        <authorList>
            <person name="Liu J."/>
            <person name="Shi C."/>
            <person name="Shi C.C."/>
            <person name="Li W."/>
            <person name="Zhang Q.J."/>
            <person name="Zhang Y."/>
            <person name="Li K."/>
            <person name="Lu H.F."/>
            <person name="Shi C."/>
            <person name="Zhu S.T."/>
            <person name="Xiao Z.Y."/>
            <person name="Nan H."/>
            <person name="Yue Y."/>
            <person name="Zhu X.G."/>
            <person name="Wu Y."/>
            <person name="Hong X.N."/>
            <person name="Fan G.Y."/>
            <person name="Tong Y."/>
            <person name="Zhang D."/>
            <person name="Mao C.L."/>
            <person name="Liu Y.L."/>
            <person name="Hao S.J."/>
            <person name="Liu W.Q."/>
            <person name="Lv M.Q."/>
            <person name="Zhang H.B."/>
            <person name="Liu Y."/>
            <person name="Hu-Tang G.R."/>
            <person name="Wang J.P."/>
            <person name="Wang J.H."/>
            <person name="Sun Y.H."/>
            <person name="Ni S.B."/>
            <person name="Chen W.B."/>
            <person name="Zhang X.C."/>
            <person name="Jiao Y.N."/>
            <person name="Eichler E.E."/>
            <person name="Li G.H."/>
            <person name="Liu X."/>
            <person name="Gao L.Z."/>
        </authorList>
    </citation>
    <scope>NUCLEOTIDE SEQUENCE [LARGE SCALE GENOMIC DNA]</scope>
    <source>
        <strain evidence="5">cv. GT1</strain>
        <tissue evidence="4">Leaf</tissue>
    </source>
</reference>
<protein>
    <submittedName>
        <fullName evidence="4">Uncharacterized protein</fullName>
    </submittedName>
</protein>
<comment type="similarity">
    <text evidence="1">Belongs to the mTERF family.</text>
</comment>
<keyword evidence="3" id="KW-0809">Transit peptide</keyword>
<dbReference type="Proteomes" id="UP000467840">
    <property type="component" value="Chromosome 11"/>
</dbReference>